<sequence length="155" mass="18028">MPKFHPFTGHKQLRIGRFSETGRVYLITTSTFDRERIFSEWRYARAAIQAFLQPSLLKKPRVMTWVLMPDHVHWLLQPGDDAELSRLVGAMKSSSARAVRQAGCKRRVWAPAFHDHAVRSEDDILPLARYVVANPLRAVLVRRVGEYPFWDAIWM</sequence>
<dbReference type="GO" id="GO:0006313">
    <property type="term" value="P:DNA transposition"/>
    <property type="evidence" value="ECO:0007669"/>
    <property type="project" value="InterPro"/>
</dbReference>
<reference evidence="2" key="2">
    <citation type="submission" date="2022-08" db="EMBL/GenBank/DDBJ databases">
        <authorList>
            <person name="Dong C."/>
        </authorList>
    </citation>
    <scope>NUCLEOTIDE SEQUENCE</scope>
    <source>
        <strain evidence="2">59MF3M-4</strain>
    </source>
</reference>
<dbReference type="EMBL" id="JAOANI010000019">
    <property type="protein sequence ID" value="MCT7359517.1"/>
    <property type="molecule type" value="Genomic_DNA"/>
</dbReference>
<evidence type="ECO:0000259" key="1">
    <source>
        <dbReference type="SMART" id="SM01321"/>
    </source>
</evidence>
<feature type="domain" description="Transposase IS200-like" evidence="1">
    <location>
        <begin position="20"/>
        <end position="134"/>
    </location>
</feature>
<accession>A0A9X2WGV3</accession>
<evidence type="ECO:0000313" key="3">
    <source>
        <dbReference type="Proteomes" id="UP001147830"/>
    </source>
</evidence>
<dbReference type="NCBIfam" id="NF047646">
    <property type="entry name" value="REP_Tyr_transpos"/>
    <property type="match status" value="1"/>
</dbReference>
<dbReference type="InterPro" id="IPR002686">
    <property type="entry name" value="Transposase_17"/>
</dbReference>
<dbReference type="InterPro" id="IPR036515">
    <property type="entry name" value="Transposase_17_sf"/>
</dbReference>
<dbReference type="PANTHER" id="PTHR36966:SF1">
    <property type="entry name" value="REP-ASSOCIATED TYROSINE TRANSPOSASE"/>
    <property type="match status" value="1"/>
</dbReference>
<gene>
    <name evidence="2" type="ORF">NYR02_10825</name>
</gene>
<dbReference type="GO" id="GO:0004803">
    <property type="term" value="F:transposase activity"/>
    <property type="evidence" value="ECO:0007669"/>
    <property type="project" value="InterPro"/>
</dbReference>
<dbReference type="Proteomes" id="UP001147830">
    <property type="component" value="Unassembled WGS sequence"/>
</dbReference>
<organism evidence="2 3">
    <name type="scientific">Thalassolituus pacificus</name>
    <dbReference type="NCBI Taxonomy" id="2975440"/>
    <lineage>
        <taxon>Bacteria</taxon>
        <taxon>Pseudomonadati</taxon>
        <taxon>Pseudomonadota</taxon>
        <taxon>Gammaproteobacteria</taxon>
        <taxon>Oceanospirillales</taxon>
        <taxon>Oceanospirillaceae</taxon>
        <taxon>Thalassolituus</taxon>
    </lineage>
</organism>
<dbReference type="AlphaFoldDB" id="A0A9X2WGV3"/>
<dbReference type="SUPFAM" id="SSF143422">
    <property type="entry name" value="Transposase IS200-like"/>
    <property type="match status" value="1"/>
</dbReference>
<dbReference type="InterPro" id="IPR052715">
    <property type="entry name" value="RAYT_transposase"/>
</dbReference>
<dbReference type="GO" id="GO:0043565">
    <property type="term" value="F:sequence-specific DNA binding"/>
    <property type="evidence" value="ECO:0007669"/>
    <property type="project" value="TreeGrafter"/>
</dbReference>
<comment type="caution">
    <text evidence="2">The sequence shown here is derived from an EMBL/GenBank/DDBJ whole genome shotgun (WGS) entry which is preliminary data.</text>
</comment>
<reference evidence="2" key="1">
    <citation type="journal article" date="2022" name="Front. Microbiol.">
        <title>Genome-based taxonomic rearrangement of Oceanobacter-related bacteria including the description of Thalassolituus hydrocarbonoclasticus sp. nov. and Thalassolituus pacificus sp. nov. and emended description of the genus Thalassolituus.</title>
        <authorList>
            <person name="Dong C."/>
            <person name="Wei L."/>
            <person name="Wang J."/>
            <person name="Lai Q."/>
            <person name="Huang Z."/>
            <person name="Shao Z."/>
        </authorList>
    </citation>
    <scope>NUCLEOTIDE SEQUENCE</scope>
    <source>
        <strain evidence="2">59MF3M-4</strain>
    </source>
</reference>
<evidence type="ECO:0000313" key="2">
    <source>
        <dbReference type="EMBL" id="MCT7359517.1"/>
    </source>
</evidence>
<dbReference type="PANTHER" id="PTHR36966">
    <property type="entry name" value="REP-ASSOCIATED TYROSINE TRANSPOSASE"/>
    <property type="match status" value="1"/>
</dbReference>
<dbReference type="Gene3D" id="3.30.70.1290">
    <property type="entry name" value="Transposase IS200-like"/>
    <property type="match status" value="1"/>
</dbReference>
<dbReference type="SMART" id="SM01321">
    <property type="entry name" value="Y1_Tnp"/>
    <property type="match status" value="1"/>
</dbReference>
<protein>
    <submittedName>
        <fullName evidence="2">Transposase</fullName>
    </submittedName>
</protein>
<name>A0A9X2WGV3_9GAMM</name>
<dbReference type="RefSeq" id="WP_260976385.1">
    <property type="nucleotide sequence ID" value="NZ_JAOANI010000019.1"/>
</dbReference>
<keyword evidence="3" id="KW-1185">Reference proteome</keyword>
<proteinExistence type="predicted"/>
<dbReference type="Pfam" id="PF01797">
    <property type="entry name" value="Y1_Tnp"/>
    <property type="match status" value="1"/>
</dbReference>